<dbReference type="NCBIfam" id="TIGR01695">
    <property type="entry name" value="murJ_mviN"/>
    <property type="match status" value="1"/>
</dbReference>
<gene>
    <name evidence="10" type="primary">murJ</name>
    <name evidence="10" type="ORF">ISG29_19835</name>
</gene>
<feature type="transmembrane region" description="Helical" evidence="8">
    <location>
        <begin position="487"/>
        <end position="508"/>
    </location>
</feature>
<feature type="transmembrane region" description="Helical" evidence="8">
    <location>
        <begin position="390"/>
        <end position="412"/>
    </location>
</feature>
<organism evidence="10 11">
    <name type="scientific">Nocardioides acrostichi</name>
    <dbReference type="NCBI Taxonomy" id="2784339"/>
    <lineage>
        <taxon>Bacteria</taxon>
        <taxon>Bacillati</taxon>
        <taxon>Actinomycetota</taxon>
        <taxon>Actinomycetes</taxon>
        <taxon>Propionibacteriales</taxon>
        <taxon>Nocardioidaceae</taxon>
        <taxon>Nocardioides</taxon>
    </lineage>
</organism>
<keyword evidence="5" id="KW-0573">Peptidoglycan synthesis</keyword>
<evidence type="ECO:0000256" key="4">
    <source>
        <dbReference type="ARBA" id="ARBA00022960"/>
    </source>
</evidence>
<keyword evidence="9" id="KW-0732">Signal</keyword>
<dbReference type="PRINTS" id="PR01806">
    <property type="entry name" value="VIRFACTRMVIN"/>
</dbReference>
<evidence type="ECO:0000256" key="5">
    <source>
        <dbReference type="ARBA" id="ARBA00022984"/>
    </source>
</evidence>
<evidence type="ECO:0000256" key="2">
    <source>
        <dbReference type="ARBA" id="ARBA00022475"/>
    </source>
</evidence>
<keyword evidence="4" id="KW-0133">Cell shape</keyword>
<dbReference type="GO" id="GO:0005886">
    <property type="term" value="C:plasma membrane"/>
    <property type="evidence" value="ECO:0007669"/>
    <property type="project" value="UniProtKB-SubCell"/>
</dbReference>
<feature type="transmembrane region" description="Helical" evidence="8">
    <location>
        <begin position="317"/>
        <end position="337"/>
    </location>
</feature>
<dbReference type="GO" id="GO:0008360">
    <property type="term" value="P:regulation of cell shape"/>
    <property type="evidence" value="ECO:0007669"/>
    <property type="project" value="UniProtKB-KW"/>
</dbReference>
<keyword evidence="7 8" id="KW-0472">Membrane</keyword>
<evidence type="ECO:0000313" key="11">
    <source>
        <dbReference type="Proteomes" id="UP000656804"/>
    </source>
</evidence>
<feature type="transmembrane region" description="Helical" evidence="8">
    <location>
        <begin position="231"/>
        <end position="252"/>
    </location>
</feature>
<feature type="transmembrane region" description="Helical" evidence="8">
    <location>
        <begin position="272"/>
        <end position="296"/>
    </location>
</feature>
<dbReference type="EMBL" id="JADIVZ010000017">
    <property type="protein sequence ID" value="MBF4163929.1"/>
    <property type="molecule type" value="Genomic_DNA"/>
</dbReference>
<feature type="transmembrane region" description="Helical" evidence="8">
    <location>
        <begin position="119"/>
        <end position="142"/>
    </location>
</feature>
<dbReference type="Proteomes" id="UP000656804">
    <property type="component" value="Unassembled WGS sequence"/>
</dbReference>
<feature type="transmembrane region" description="Helical" evidence="8">
    <location>
        <begin position="418"/>
        <end position="440"/>
    </location>
</feature>
<comment type="subcellular location">
    <subcellularLocation>
        <location evidence="1">Cell membrane</location>
        <topology evidence="1">Multi-pass membrane protein</topology>
    </subcellularLocation>
</comment>
<evidence type="ECO:0000256" key="8">
    <source>
        <dbReference type="SAM" id="Phobius"/>
    </source>
</evidence>
<reference evidence="10" key="1">
    <citation type="submission" date="2020-11" db="EMBL/GenBank/DDBJ databases">
        <title>Nocardioides sp. CBS4Y-1, whole genome shotgun sequence.</title>
        <authorList>
            <person name="Tuo L."/>
        </authorList>
    </citation>
    <scope>NUCLEOTIDE SEQUENCE</scope>
    <source>
        <strain evidence="10">CBS4Y-1</strain>
    </source>
</reference>
<dbReference type="GO" id="GO:0015648">
    <property type="term" value="F:lipid-linked peptidoglycan transporter activity"/>
    <property type="evidence" value="ECO:0007669"/>
    <property type="project" value="TreeGrafter"/>
</dbReference>
<evidence type="ECO:0000256" key="6">
    <source>
        <dbReference type="ARBA" id="ARBA00022989"/>
    </source>
</evidence>
<feature type="signal peptide" evidence="9">
    <location>
        <begin position="1"/>
        <end position="29"/>
    </location>
</feature>
<dbReference type="GO" id="GO:0009252">
    <property type="term" value="P:peptidoglycan biosynthetic process"/>
    <property type="evidence" value="ECO:0007669"/>
    <property type="project" value="UniProtKB-KW"/>
</dbReference>
<sequence length="529" mass="54759">MAAGTTFSRASGYLRALLLAAALGNAVHADAFTIANTIPNMLYILLAGGVFNAVLVPQLVRALKVDADGGAAYTNRVMTLAVLFLAGVTLVLVVAAPLVVDLLTSSRFPPDVRDSTVVFARLCLPQVFFYGMFVLVGQVLNARGRFGPMMWAPIANNVIAVGTLIVYLVVFGAARGPERVGGYTGSQELLLGVGSTLGIAVQLLVLLPYLRATGFRFSPRFDFRGTGLGHTLRLGTWTVLFVVVNQIAYTVVVRLASSGTAGGNPEGTGNTVYSSTFLIAMVPHSIITVSLATAILPRLSAAAADGHLSDLADTVAGTLRTALAVIVPFGALLPLLAPDLARILFGYGAAAATVENFAPTLALFGPALVFFTMHYLMLRGFYALEQTRGVFINQCAVATVNIAVAVCLVALTDAAATAPSLVVAYGAAYLVGAVLSYVTLGRRVGGLPGATLLRFGIRLVAVTAISTGVATLVMVGLREVVADESKLGALAVVAAAGAADVVCFVALARVFGLSEVTAVLSTVLRRAGR</sequence>
<dbReference type="InterPro" id="IPR004268">
    <property type="entry name" value="MurJ"/>
</dbReference>
<feature type="transmembrane region" description="Helical" evidence="8">
    <location>
        <begin position="80"/>
        <end position="99"/>
    </location>
</feature>
<comment type="caution">
    <text evidence="10">The sequence shown here is derived from an EMBL/GenBank/DDBJ whole genome shotgun (WGS) entry which is preliminary data.</text>
</comment>
<feature type="transmembrane region" description="Helical" evidence="8">
    <location>
        <begin position="357"/>
        <end position="378"/>
    </location>
</feature>
<keyword evidence="6 8" id="KW-1133">Transmembrane helix</keyword>
<proteinExistence type="predicted"/>
<evidence type="ECO:0000313" key="10">
    <source>
        <dbReference type="EMBL" id="MBF4163929.1"/>
    </source>
</evidence>
<keyword evidence="2" id="KW-1003">Cell membrane</keyword>
<dbReference type="Pfam" id="PF03023">
    <property type="entry name" value="MurJ"/>
    <property type="match status" value="1"/>
</dbReference>
<evidence type="ECO:0000256" key="9">
    <source>
        <dbReference type="SAM" id="SignalP"/>
    </source>
</evidence>
<name>A0A930YEY9_9ACTN</name>
<feature type="transmembrane region" description="Helical" evidence="8">
    <location>
        <begin position="41"/>
        <end position="60"/>
    </location>
</feature>
<dbReference type="GO" id="GO:0034204">
    <property type="term" value="P:lipid translocation"/>
    <property type="evidence" value="ECO:0007669"/>
    <property type="project" value="TreeGrafter"/>
</dbReference>
<dbReference type="InterPro" id="IPR051050">
    <property type="entry name" value="Lipid_II_flippase_MurJ/MviN"/>
</dbReference>
<keyword evidence="3 8" id="KW-0812">Transmembrane</keyword>
<dbReference type="PANTHER" id="PTHR47019">
    <property type="entry name" value="LIPID II FLIPPASE MURJ"/>
    <property type="match status" value="1"/>
</dbReference>
<keyword evidence="11" id="KW-1185">Reference proteome</keyword>
<evidence type="ECO:0000256" key="7">
    <source>
        <dbReference type="ARBA" id="ARBA00023136"/>
    </source>
</evidence>
<feature type="transmembrane region" description="Helical" evidence="8">
    <location>
        <begin position="154"/>
        <end position="174"/>
    </location>
</feature>
<feature type="chain" id="PRO_5039017880" evidence="9">
    <location>
        <begin position="30"/>
        <end position="529"/>
    </location>
</feature>
<feature type="transmembrane region" description="Helical" evidence="8">
    <location>
        <begin position="452"/>
        <end position="475"/>
    </location>
</feature>
<dbReference type="AlphaFoldDB" id="A0A930YEY9"/>
<accession>A0A930YEY9</accession>
<feature type="transmembrane region" description="Helical" evidence="8">
    <location>
        <begin position="189"/>
        <end position="210"/>
    </location>
</feature>
<evidence type="ECO:0000256" key="1">
    <source>
        <dbReference type="ARBA" id="ARBA00004651"/>
    </source>
</evidence>
<dbReference type="PANTHER" id="PTHR47019:SF1">
    <property type="entry name" value="LIPID II FLIPPASE MURJ"/>
    <property type="match status" value="1"/>
</dbReference>
<protein>
    <submittedName>
        <fullName evidence="10">Murein biosynthesis integral membrane protein MurJ</fullName>
    </submittedName>
</protein>
<evidence type="ECO:0000256" key="3">
    <source>
        <dbReference type="ARBA" id="ARBA00022692"/>
    </source>
</evidence>